<dbReference type="InterPro" id="IPR049625">
    <property type="entry name" value="Glyco_transf_61_cat"/>
</dbReference>
<keyword evidence="3" id="KW-0325">Glycoprotein</keyword>
<dbReference type="Pfam" id="PF04577">
    <property type="entry name" value="Glyco_transf_61"/>
    <property type="match status" value="1"/>
</dbReference>
<name>A0AAJ0HI61_9PEZI</name>
<evidence type="ECO:0000313" key="5">
    <source>
        <dbReference type="EMBL" id="KAK3353147.1"/>
    </source>
</evidence>
<evidence type="ECO:0000313" key="6">
    <source>
        <dbReference type="Proteomes" id="UP001275084"/>
    </source>
</evidence>
<feature type="domain" description="Glycosyltransferase 61 catalytic" evidence="4">
    <location>
        <begin position="376"/>
        <end position="457"/>
    </location>
</feature>
<dbReference type="InterPro" id="IPR007657">
    <property type="entry name" value="Glycosyltransferase_61"/>
</dbReference>
<gene>
    <name evidence="5" type="ORF">B0T25DRAFT_203085</name>
</gene>
<keyword evidence="1" id="KW-0328">Glycosyltransferase</keyword>
<proteinExistence type="predicted"/>
<dbReference type="PANTHER" id="PTHR20961">
    <property type="entry name" value="GLYCOSYLTRANSFERASE"/>
    <property type="match status" value="1"/>
</dbReference>
<evidence type="ECO:0000256" key="3">
    <source>
        <dbReference type="ARBA" id="ARBA00023180"/>
    </source>
</evidence>
<keyword evidence="6" id="KW-1185">Reference proteome</keyword>
<keyword evidence="2" id="KW-0808">Transferase</keyword>
<accession>A0AAJ0HI61</accession>
<evidence type="ECO:0000256" key="1">
    <source>
        <dbReference type="ARBA" id="ARBA00022676"/>
    </source>
</evidence>
<dbReference type="Proteomes" id="UP001275084">
    <property type="component" value="Unassembled WGS sequence"/>
</dbReference>
<sequence>MGALLNVLLSRRKFVLAGLGLVFVWALVLASPMTQLDWSCEDTASSGMLCSSLARSGSAISSSTAAVHGLPSEYRAVSPDQQQCDELWGHGYLRQLATHQQAYCKAGSESRLQCFKAERLPKPWPGSDWGVDSICLAQGVRYKPLDQEQEGAEGSEEQKKAFRMQCRPRNFTAESLASEQAAASLHGFQAIDSFNTYWFETGVGPQISEFDFTASPDPSCTASSNTSSWTLLVRREYTGNIWHKLMELWQAMLTLDALRLAINPSTNAPWLSAPDLTANLQIVLEDDRPEQLDPWWSLLNARPPLRRSALAPHTCLGNVILPLAGSASPFWSALLTAVPHAACRAAPSLADAFVDRVLRFLELDARPVSDVHAGEEGNPVVVTVIDRQVNRKIFGLPKMMATLRARWGGRVRFHVVDFAAIELREQVRLVLGSDVLVGHHGAGLTHVLWLPTESAVVEILPPVFSNLGFRYLSRDRGHVHLTMHEMWPEEWNKTVNALEYPQGWKAPTSDGGWQEFEWSYMTEDEFVGTVEAAIRSQVGRKMVA</sequence>
<comment type="caution">
    <text evidence="5">The sequence shown here is derived from an EMBL/GenBank/DDBJ whole genome shotgun (WGS) entry which is preliminary data.</text>
</comment>
<dbReference type="AlphaFoldDB" id="A0AAJ0HI61"/>
<protein>
    <recommendedName>
        <fullName evidence="4">Glycosyltransferase 61 catalytic domain-containing protein</fullName>
    </recommendedName>
</protein>
<dbReference type="EMBL" id="JAUIQD010000004">
    <property type="protein sequence ID" value="KAK3353147.1"/>
    <property type="molecule type" value="Genomic_DNA"/>
</dbReference>
<organism evidence="5 6">
    <name type="scientific">Lasiosphaeria hispida</name>
    <dbReference type="NCBI Taxonomy" id="260671"/>
    <lineage>
        <taxon>Eukaryota</taxon>
        <taxon>Fungi</taxon>
        <taxon>Dikarya</taxon>
        <taxon>Ascomycota</taxon>
        <taxon>Pezizomycotina</taxon>
        <taxon>Sordariomycetes</taxon>
        <taxon>Sordariomycetidae</taxon>
        <taxon>Sordariales</taxon>
        <taxon>Lasiosphaeriaceae</taxon>
        <taxon>Lasiosphaeria</taxon>
    </lineage>
</organism>
<reference evidence="5" key="2">
    <citation type="submission" date="2023-06" db="EMBL/GenBank/DDBJ databases">
        <authorList>
            <consortium name="Lawrence Berkeley National Laboratory"/>
            <person name="Haridas S."/>
            <person name="Hensen N."/>
            <person name="Bonometti L."/>
            <person name="Westerberg I."/>
            <person name="Brannstrom I.O."/>
            <person name="Guillou S."/>
            <person name="Cros-Aarteil S."/>
            <person name="Calhoun S."/>
            <person name="Kuo A."/>
            <person name="Mondo S."/>
            <person name="Pangilinan J."/>
            <person name="Riley R."/>
            <person name="Labutti K."/>
            <person name="Andreopoulos B."/>
            <person name="Lipzen A."/>
            <person name="Chen C."/>
            <person name="Yanf M."/>
            <person name="Daum C."/>
            <person name="Ng V."/>
            <person name="Clum A."/>
            <person name="Steindorff A."/>
            <person name="Ohm R."/>
            <person name="Martin F."/>
            <person name="Silar P."/>
            <person name="Natvig D."/>
            <person name="Lalanne C."/>
            <person name="Gautier V."/>
            <person name="Ament-Velasquez S.L."/>
            <person name="Kruys A."/>
            <person name="Hutchinson M.I."/>
            <person name="Powell A.J."/>
            <person name="Barry K."/>
            <person name="Miller A.N."/>
            <person name="Grigoriev I.V."/>
            <person name="Debuchy R."/>
            <person name="Gladieux P."/>
            <person name="Thoren M.H."/>
            <person name="Johannesson H."/>
        </authorList>
    </citation>
    <scope>NUCLEOTIDE SEQUENCE</scope>
    <source>
        <strain evidence="5">CBS 955.72</strain>
    </source>
</reference>
<reference evidence="5" key="1">
    <citation type="journal article" date="2023" name="Mol. Phylogenet. Evol.">
        <title>Genome-scale phylogeny and comparative genomics of the fungal order Sordariales.</title>
        <authorList>
            <person name="Hensen N."/>
            <person name="Bonometti L."/>
            <person name="Westerberg I."/>
            <person name="Brannstrom I.O."/>
            <person name="Guillou S."/>
            <person name="Cros-Aarteil S."/>
            <person name="Calhoun S."/>
            <person name="Haridas S."/>
            <person name="Kuo A."/>
            <person name="Mondo S."/>
            <person name="Pangilinan J."/>
            <person name="Riley R."/>
            <person name="LaButti K."/>
            <person name="Andreopoulos B."/>
            <person name="Lipzen A."/>
            <person name="Chen C."/>
            <person name="Yan M."/>
            <person name="Daum C."/>
            <person name="Ng V."/>
            <person name="Clum A."/>
            <person name="Steindorff A."/>
            <person name="Ohm R.A."/>
            <person name="Martin F."/>
            <person name="Silar P."/>
            <person name="Natvig D.O."/>
            <person name="Lalanne C."/>
            <person name="Gautier V."/>
            <person name="Ament-Velasquez S.L."/>
            <person name="Kruys A."/>
            <person name="Hutchinson M.I."/>
            <person name="Powell A.J."/>
            <person name="Barry K."/>
            <person name="Miller A.N."/>
            <person name="Grigoriev I.V."/>
            <person name="Debuchy R."/>
            <person name="Gladieux P."/>
            <person name="Hiltunen Thoren M."/>
            <person name="Johannesson H."/>
        </authorList>
    </citation>
    <scope>NUCLEOTIDE SEQUENCE</scope>
    <source>
        <strain evidence="5">CBS 955.72</strain>
    </source>
</reference>
<dbReference type="GO" id="GO:0016757">
    <property type="term" value="F:glycosyltransferase activity"/>
    <property type="evidence" value="ECO:0007669"/>
    <property type="project" value="UniProtKB-KW"/>
</dbReference>
<evidence type="ECO:0000256" key="2">
    <source>
        <dbReference type="ARBA" id="ARBA00022679"/>
    </source>
</evidence>
<evidence type="ECO:0000259" key="4">
    <source>
        <dbReference type="Pfam" id="PF04577"/>
    </source>
</evidence>